<dbReference type="Pfam" id="PF00497">
    <property type="entry name" value="SBP_bac_3"/>
    <property type="match status" value="1"/>
</dbReference>
<dbReference type="GO" id="GO:0042597">
    <property type="term" value="C:periplasmic space"/>
    <property type="evidence" value="ECO:0007669"/>
    <property type="project" value="UniProtKB-SubCell"/>
</dbReference>
<keyword evidence="9" id="KW-1185">Reference proteome</keyword>
<feature type="domain" description="Solute-binding protein family 3/N-terminal" evidence="4">
    <location>
        <begin position="40"/>
        <end position="270"/>
    </location>
</feature>
<dbReference type="EMBL" id="JACIHM010000005">
    <property type="protein sequence ID" value="MBB4447750.1"/>
    <property type="molecule type" value="Genomic_DNA"/>
</dbReference>
<proteinExistence type="predicted"/>
<dbReference type="PANTHER" id="PTHR35936">
    <property type="entry name" value="MEMBRANE-BOUND LYTIC MUREIN TRANSGLYCOSYLASE F"/>
    <property type="match status" value="1"/>
</dbReference>
<feature type="signal peptide" evidence="3">
    <location>
        <begin position="1"/>
        <end position="26"/>
    </location>
</feature>
<dbReference type="AlphaFoldDB" id="A0A7W6TH16"/>
<sequence>MKSAKSIFAPAVFLAATLLAPYTSNASELVVPPALKEKGNIIVAIESTYPPMAYRNPKTNERLGFNVDLVTAMAQKMGIEVKWEELSFEQLATALEVGRVDLVGTAISDLPSRREKMTFVDYLRTGAQPFTTVANAQKLKTGADLCGLTVGAPSSTNYFPATKAWNEKNCVGAGKAAMTVNGTQGATAARLDLKQGRLDAAVLGPEYVSHLMRDEPDTYVLVGDPLIETLFGLAVSKKDPAMRDAVAGAITSLIKDGTYMSLLKKYGLERQAMAEVKIDAGQ</sequence>
<accession>A0A7W6TH16</accession>
<gene>
    <name evidence="6" type="ORF">GGE31_003838</name>
    <name evidence="5" type="ORF">GGE33_003896</name>
    <name evidence="7" type="ORF">GGE35_003585</name>
</gene>
<dbReference type="EMBL" id="JACIGY010000005">
    <property type="protein sequence ID" value="MBB4413312.1"/>
    <property type="molecule type" value="Genomic_DNA"/>
</dbReference>
<evidence type="ECO:0000313" key="8">
    <source>
        <dbReference type="Proteomes" id="UP000520770"/>
    </source>
</evidence>
<dbReference type="InterPro" id="IPR001638">
    <property type="entry name" value="Solute-binding_3/MltF_N"/>
</dbReference>
<name>A0A7W6TH16_9HYPH</name>
<dbReference type="Proteomes" id="UP000524535">
    <property type="component" value="Unassembled WGS sequence"/>
</dbReference>
<evidence type="ECO:0000313" key="7">
    <source>
        <dbReference type="EMBL" id="MBB4447750.1"/>
    </source>
</evidence>
<dbReference type="SUPFAM" id="SSF53850">
    <property type="entry name" value="Periplasmic binding protein-like II"/>
    <property type="match status" value="1"/>
</dbReference>
<evidence type="ECO:0000259" key="4">
    <source>
        <dbReference type="SMART" id="SM00062"/>
    </source>
</evidence>
<dbReference type="Proteomes" id="UP000520770">
    <property type="component" value="Unassembled WGS sequence"/>
</dbReference>
<dbReference type="PANTHER" id="PTHR35936:SF17">
    <property type="entry name" value="ARGININE-BINDING EXTRACELLULAR PROTEIN ARTP"/>
    <property type="match status" value="1"/>
</dbReference>
<dbReference type="SMART" id="SM00062">
    <property type="entry name" value="PBPb"/>
    <property type="match status" value="1"/>
</dbReference>
<dbReference type="Gene3D" id="3.40.190.10">
    <property type="entry name" value="Periplasmic binding protein-like II"/>
    <property type="match status" value="2"/>
</dbReference>
<evidence type="ECO:0000313" key="5">
    <source>
        <dbReference type="EMBL" id="MBB4350133.1"/>
    </source>
</evidence>
<feature type="chain" id="PRO_5036214245" evidence="3">
    <location>
        <begin position="27"/>
        <end position="282"/>
    </location>
</feature>
<evidence type="ECO:0000256" key="3">
    <source>
        <dbReference type="SAM" id="SignalP"/>
    </source>
</evidence>
<organism evidence="6 9">
    <name type="scientific">Aliirhizobium cellulosilyticum</name>
    <dbReference type="NCBI Taxonomy" id="393664"/>
    <lineage>
        <taxon>Bacteria</taxon>
        <taxon>Pseudomonadati</taxon>
        <taxon>Pseudomonadota</taxon>
        <taxon>Alphaproteobacteria</taxon>
        <taxon>Hyphomicrobiales</taxon>
        <taxon>Rhizobiaceae</taxon>
        <taxon>Aliirhizobium</taxon>
    </lineage>
</organism>
<comment type="subcellular location">
    <subcellularLocation>
        <location evidence="1">Periplasm</location>
    </subcellularLocation>
</comment>
<evidence type="ECO:0000256" key="1">
    <source>
        <dbReference type="ARBA" id="ARBA00004418"/>
    </source>
</evidence>
<protein>
    <submittedName>
        <fullName evidence="6">Polar amino acid transport system substrate-binding protein</fullName>
    </submittedName>
</protein>
<dbReference type="EMBL" id="JACIGW010000004">
    <property type="protein sequence ID" value="MBB4350133.1"/>
    <property type="molecule type" value="Genomic_DNA"/>
</dbReference>
<evidence type="ECO:0000256" key="2">
    <source>
        <dbReference type="ARBA" id="ARBA00022729"/>
    </source>
</evidence>
<comment type="caution">
    <text evidence="6">The sequence shown here is derived from an EMBL/GenBank/DDBJ whole genome shotgun (WGS) entry which is preliminary data.</text>
</comment>
<reference evidence="8 9" key="1">
    <citation type="submission" date="2020-08" db="EMBL/GenBank/DDBJ databases">
        <title>Genomic Encyclopedia of Type Strains, Phase IV (KMG-V): Genome sequencing to study the core and pangenomes of soil and plant-associated prokaryotes.</title>
        <authorList>
            <person name="Whitman W."/>
        </authorList>
    </citation>
    <scope>NUCLEOTIDE SEQUENCE [LARGE SCALE GENOMIC DNA]</scope>
    <source>
        <strain evidence="6 9">SEMIA 444</strain>
        <strain evidence="5 8">SEMIA 448</strain>
        <strain evidence="7 10">SEMIA 452</strain>
    </source>
</reference>
<evidence type="ECO:0000313" key="9">
    <source>
        <dbReference type="Proteomes" id="UP000524535"/>
    </source>
</evidence>
<evidence type="ECO:0000313" key="6">
    <source>
        <dbReference type="EMBL" id="MBB4413312.1"/>
    </source>
</evidence>
<dbReference type="RefSeq" id="WP_246436248.1">
    <property type="nucleotide sequence ID" value="NZ_JACIGW010000004.1"/>
</dbReference>
<keyword evidence="2 3" id="KW-0732">Signal</keyword>
<dbReference type="Proteomes" id="UP000576087">
    <property type="component" value="Unassembled WGS sequence"/>
</dbReference>
<evidence type="ECO:0000313" key="10">
    <source>
        <dbReference type="Proteomes" id="UP000576087"/>
    </source>
</evidence>